<keyword evidence="1" id="KW-1133">Transmembrane helix</keyword>
<evidence type="ECO:0000313" key="5">
    <source>
        <dbReference type="WBParaSite" id="SBAD_0001184601-mRNA-1"/>
    </source>
</evidence>
<dbReference type="Pfam" id="PF10260">
    <property type="entry name" value="SAYSvFN"/>
    <property type="match status" value="1"/>
</dbReference>
<reference evidence="5" key="1">
    <citation type="submission" date="2016-06" db="UniProtKB">
        <authorList>
            <consortium name="WormBaseParasite"/>
        </authorList>
    </citation>
    <scope>IDENTIFICATION</scope>
</reference>
<evidence type="ECO:0000313" key="4">
    <source>
        <dbReference type="Proteomes" id="UP000270296"/>
    </source>
</evidence>
<keyword evidence="1" id="KW-0812">Transmembrane</keyword>
<protein>
    <submittedName>
        <fullName evidence="5">SAYSvFN domain-containing protein</fullName>
    </submittedName>
</protein>
<evidence type="ECO:0000256" key="1">
    <source>
        <dbReference type="SAM" id="Phobius"/>
    </source>
</evidence>
<evidence type="ECO:0000313" key="3">
    <source>
        <dbReference type="EMBL" id="VDP40287.1"/>
    </source>
</evidence>
<proteinExistence type="predicted"/>
<dbReference type="WBParaSite" id="SBAD_0001184601-mRNA-1">
    <property type="protein sequence ID" value="SBAD_0001184601-mRNA-1"/>
    <property type="gene ID" value="SBAD_0001184601"/>
</dbReference>
<accession>A0A183J6G2</accession>
<keyword evidence="4" id="KW-1185">Reference proteome</keyword>
<dbReference type="OrthoDB" id="71310at2759"/>
<dbReference type="EMBL" id="UZAM01015697">
    <property type="protein sequence ID" value="VDP40287.1"/>
    <property type="molecule type" value="Genomic_DNA"/>
</dbReference>
<dbReference type="AlphaFoldDB" id="A0A183J6G2"/>
<organism evidence="5">
    <name type="scientific">Soboliphyme baturini</name>
    <dbReference type="NCBI Taxonomy" id="241478"/>
    <lineage>
        <taxon>Eukaryota</taxon>
        <taxon>Metazoa</taxon>
        <taxon>Ecdysozoa</taxon>
        <taxon>Nematoda</taxon>
        <taxon>Enoplea</taxon>
        <taxon>Dorylaimia</taxon>
        <taxon>Dioctophymatida</taxon>
        <taxon>Dioctophymatoidea</taxon>
        <taxon>Soboliphymatidae</taxon>
        <taxon>Soboliphyme</taxon>
    </lineage>
</organism>
<keyword evidence="1" id="KW-0472">Membrane</keyword>
<feature type="transmembrane region" description="Helical" evidence="1">
    <location>
        <begin position="64"/>
        <end position="83"/>
    </location>
</feature>
<dbReference type="InterPro" id="IPR019387">
    <property type="entry name" value="SAYSvFN_dom"/>
</dbReference>
<evidence type="ECO:0000259" key="2">
    <source>
        <dbReference type="Pfam" id="PF10260"/>
    </source>
</evidence>
<feature type="domain" description="SAYSvFN" evidence="2">
    <location>
        <begin position="82"/>
        <end position="106"/>
    </location>
</feature>
<dbReference type="Proteomes" id="UP000270296">
    <property type="component" value="Unassembled WGS sequence"/>
</dbReference>
<reference evidence="3 4" key="2">
    <citation type="submission" date="2018-11" db="EMBL/GenBank/DDBJ databases">
        <authorList>
            <consortium name="Pathogen Informatics"/>
        </authorList>
    </citation>
    <scope>NUCLEOTIDE SEQUENCE [LARGE SCALE GENOMIC DNA]</scope>
</reference>
<sequence length="111" mass="13007">MDEVKRRLEEYRRSRAIENHTLLKTAVDGKTEDGNISVPEIGATVGDDVVEPYKRSWIERLQKMLFILLIWLIMFYFSVYFAYSVFNPNCERLPGTLTAEQLDSEIRRGVF</sequence>
<gene>
    <name evidence="3" type="ORF">SBAD_LOCUS11463</name>
</gene>
<name>A0A183J6G2_9BILA</name>